<organism evidence="3 4">
    <name type="scientific">Meloidogyne enterolobii</name>
    <name type="common">Root-knot nematode worm</name>
    <name type="synonym">Meloidogyne mayaguensis</name>
    <dbReference type="NCBI Taxonomy" id="390850"/>
    <lineage>
        <taxon>Eukaryota</taxon>
        <taxon>Metazoa</taxon>
        <taxon>Ecdysozoa</taxon>
        <taxon>Nematoda</taxon>
        <taxon>Chromadorea</taxon>
        <taxon>Rhabditida</taxon>
        <taxon>Tylenchina</taxon>
        <taxon>Tylenchomorpha</taxon>
        <taxon>Tylenchoidea</taxon>
        <taxon>Meloidogynidae</taxon>
        <taxon>Meloidogyninae</taxon>
        <taxon>Meloidogyne</taxon>
    </lineage>
</organism>
<dbReference type="InterPro" id="IPR004151">
    <property type="entry name" value="7TM_GPCR_serpentine_rcpt_Sre"/>
</dbReference>
<keyword evidence="2" id="KW-0812">Transmembrane</keyword>
<dbReference type="Pfam" id="PF03125">
    <property type="entry name" value="Sre"/>
    <property type="match status" value="1"/>
</dbReference>
<feature type="transmembrane region" description="Helical" evidence="2">
    <location>
        <begin position="51"/>
        <end position="70"/>
    </location>
</feature>
<evidence type="ECO:0000256" key="2">
    <source>
        <dbReference type="SAM" id="Phobius"/>
    </source>
</evidence>
<dbReference type="AlphaFoldDB" id="A0A6V7UMS0"/>
<dbReference type="Proteomes" id="UP000580250">
    <property type="component" value="Unassembled WGS sequence"/>
</dbReference>
<dbReference type="PANTHER" id="PTHR47521:SF7">
    <property type="entry name" value="SERPENTINE RECEPTOR CLASS EPSILON-6"/>
    <property type="match status" value="1"/>
</dbReference>
<keyword evidence="2" id="KW-1133">Transmembrane helix</keyword>
<feature type="transmembrane region" description="Helical" evidence="2">
    <location>
        <begin position="130"/>
        <end position="149"/>
    </location>
</feature>
<evidence type="ECO:0000313" key="3">
    <source>
        <dbReference type="EMBL" id="CAD2161491.1"/>
    </source>
</evidence>
<dbReference type="InterPro" id="IPR052860">
    <property type="entry name" value="NRL-GPCR1"/>
</dbReference>
<name>A0A6V7UMS0_MELEN</name>
<proteinExistence type="inferred from homology"/>
<gene>
    <name evidence="3" type="ORF">MENT_LOCUS14893</name>
</gene>
<sequence>MNNSQGDQLGLTIAYTIVLFELFVDLVGLPISSLNFYAISRTSLIHWNLKFILLCQSGAYLMRFIIKLFISIPIRLFGPFILWHESENPITVFLFYSNVCFRTFLSHTILLERTMATVFARKYEKSKSKVFSICWFSIAIFVVLCNAISQQLTTRNNGARATIVTATSSYIILIVSFIEFLLFILLLRYNKKKLIAAKEKEKFGNYKLTERYQHLENVRTGSQLIPTLICQLLFTVALAQAQTWVVFEMIPDKFYLALAIQANNLCDAIFSMLAESCVIIFHPFIRRDITQLLKKIFIKNRISDSSTNMTIYLKKENEAVDQIKMLTNSWEKKALNNNNMIIVENKYKVVK</sequence>
<feature type="transmembrane region" description="Helical" evidence="2">
    <location>
        <begin position="267"/>
        <end position="285"/>
    </location>
</feature>
<keyword evidence="2" id="KW-0472">Membrane</keyword>
<reference evidence="3 4" key="1">
    <citation type="submission" date="2020-08" db="EMBL/GenBank/DDBJ databases">
        <authorList>
            <person name="Koutsovoulos G."/>
            <person name="Danchin GJ E."/>
        </authorList>
    </citation>
    <scope>NUCLEOTIDE SEQUENCE [LARGE SCALE GENOMIC DNA]</scope>
</reference>
<dbReference type="EMBL" id="CAJEWN010000086">
    <property type="protein sequence ID" value="CAD2161491.1"/>
    <property type="molecule type" value="Genomic_DNA"/>
</dbReference>
<accession>A0A6V7UMS0</accession>
<protein>
    <submittedName>
        <fullName evidence="3">Uncharacterized protein</fullName>
    </submittedName>
</protein>
<feature type="transmembrane region" description="Helical" evidence="2">
    <location>
        <begin position="224"/>
        <end position="247"/>
    </location>
</feature>
<dbReference type="PANTHER" id="PTHR47521">
    <property type="entry name" value="SERPENTINE RECEPTOR, CLASS E (EPSILON)-RELATED"/>
    <property type="match status" value="1"/>
</dbReference>
<evidence type="ECO:0000313" key="4">
    <source>
        <dbReference type="Proteomes" id="UP000580250"/>
    </source>
</evidence>
<comment type="caution">
    <text evidence="3">The sequence shown here is derived from an EMBL/GenBank/DDBJ whole genome shotgun (WGS) entry which is preliminary data.</text>
</comment>
<evidence type="ECO:0000256" key="1">
    <source>
        <dbReference type="ARBA" id="ARBA00006803"/>
    </source>
</evidence>
<feature type="transmembrane region" description="Helical" evidence="2">
    <location>
        <begin position="90"/>
        <end position="110"/>
    </location>
</feature>
<feature type="transmembrane region" description="Helical" evidence="2">
    <location>
        <begin position="169"/>
        <end position="189"/>
    </location>
</feature>
<dbReference type="OrthoDB" id="5834256at2759"/>
<dbReference type="GO" id="GO:0016020">
    <property type="term" value="C:membrane"/>
    <property type="evidence" value="ECO:0007669"/>
    <property type="project" value="InterPro"/>
</dbReference>
<comment type="similarity">
    <text evidence="1">Belongs to the nematode receptor-like protein sre family.</text>
</comment>
<dbReference type="GO" id="GO:0007606">
    <property type="term" value="P:sensory perception of chemical stimulus"/>
    <property type="evidence" value="ECO:0007669"/>
    <property type="project" value="InterPro"/>
</dbReference>
<feature type="transmembrane region" description="Helical" evidence="2">
    <location>
        <begin position="12"/>
        <end position="39"/>
    </location>
</feature>